<sequence>MRKYIDDVAARRALETAAQHADKARDPLLFVWTGTSWATPGGEWRDLPLIRKGVGDWLADVAAGLRWYYAPAIEAGERRAELERQAGTVETNALLAEAEARPLLHQEAASLRHAAAAIATPAAPFALKTLQSLDTVASEMLSAPDGRATHLLSLASQFDAFRAPLRDPAEWVKRLGSAPHSVHVRTSAVWEAFCAAEPVLARWAPPAGSGRCSQRWTAALVRAGSWPDTRVGGACGAERLTVAAGGMGGWNSSGSLLGTPAFPEMRMRADSPEQVGKPLVTARPTPDCSA</sequence>
<dbReference type="AlphaFoldDB" id="A0AB39QQT4"/>
<reference evidence="2" key="1">
    <citation type="submission" date="2024-07" db="EMBL/GenBank/DDBJ databases">
        <authorList>
            <person name="Yu S.T."/>
        </authorList>
    </citation>
    <scope>NUCLEOTIDE SEQUENCE</scope>
    <source>
        <strain evidence="2">R39</strain>
    </source>
</reference>
<protein>
    <recommendedName>
        <fullName evidence="3">DUF4034 domain-containing protein</fullName>
    </recommendedName>
</protein>
<evidence type="ECO:0008006" key="3">
    <source>
        <dbReference type="Google" id="ProtNLM"/>
    </source>
</evidence>
<dbReference type="RefSeq" id="WP_369223794.1">
    <property type="nucleotide sequence ID" value="NZ_CP163441.1"/>
</dbReference>
<dbReference type="EMBL" id="CP163441">
    <property type="protein sequence ID" value="XDQ45031.1"/>
    <property type="molecule type" value="Genomic_DNA"/>
</dbReference>
<evidence type="ECO:0000313" key="2">
    <source>
        <dbReference type="EMBL" id="XDQ45031.1"/>
    </source>
</evidence>
<proteinExistence type="predicted"/>
<organism evidence="2">
    <name type="scientific">Streptomyces sp. R39</name>
    <dbReference type="NCBI Taxonomy" id="3238631"/>
    <lineage>
        <taxon>Bacteria</taxon>
        <taxon>Bacillati</taxon>
        <taxon>Actinomycetota</taxon>
        <taxon>Actinomycetes</taxon>
        <taxon>Kitasatosporales</taxon>
        <taxon>Streptomycetaceae</taxon>
        <taxon>Streptomyces</taxon>
    </lineage>
</organism>
<gene>
    <name evidence="2" type="ORF">AB5J52_23760</name>
</gene>
<evidence type="ECO:0000256" key="1">
    <source>
        <dbReference type="SAM" id="MobiDB-lite"/>
    </source>
</evidence>
<accession>A0AB39QQT4</accession>
<name>A0AB39QQT4_9ACTN</name>
<feature type="region of interest" description="Disordered" evidence="1">
    <location>
        <begin position="269"/>
        <end position="290"/>
    </location>
</feature>